<evidence type="ECO:0000259" key="9">
    <source>
        <dbReference type="PROSITE" id="PS51085"/>
    </source>
</evidence>
<dbReference type="InterPro" id="IPR001041">
    <property type="entry name" value="2Fe-2S_ferredoxin-type"/>
</dbReference>
<name>A0ABW7ETM1_9BURK</name>
<proteinExistence type="inferred from homology"/>
<sequence>MSSDTFTVRLKPQGAIFDCAPDQPLLLAALAAGIALPWSCRNGTCRTCIAQLIDGRIEHRIAWPGLSAEEKADGWILPCVAEPRSDVTLQTAPRQLCS</sequence>
<keyword evidence="6" id="KW-0408">Iron</keyword>
<dbReference type="Proteomes" id="UP001606300">
    <property type="component" value="Unassembled WGS sequence"/>
</dbReference>
<evidence type="ECO:0000313" key="10">
    <source>
        <dbReference type="EMBL" id="MFG6416674.1"/>
    </source>
</evidence>
<dbReference type="PROSITE" id="PS51085">
    <property type="entry name" value="2FE2S_FER_2"/>
    <property type="match status" value="1"/>
</dbReference>
<comment type="similarity">
    <text evidence="1">Belongs to the 2Fe2S plant-type ferredoxin family.</text>
</comment>
<keyword evidence="11" id="KW-1185">Reference proteome</keyword>
<dbReference type="Pfam" id="PF00111">
    <property type="entry name" value="Fer2"/>
    <property type="match status" value="1"/>
</dbReference>
<keyword evidence="5" id="KW-0249">Electron transport</keyword>
<evidence type="ECO:0000256" key="5">
    <source>
        <dbReference type="ARBA" id="ARBA00022982"/>
    </source>
</evidence>
<protein>
    <submittedName>
        <fullName evidence="10">2Fe-2S iron-sulfur cluster-binding protein</fullName>
    </submittedName>
</protein>
<evidence type="ECO:0000256" key="1">
    <source>
        <dbReference type="ARBA" id="ARBA00007874"/>
    </source>
</evidence>
<keyword evidence="7" id="KW-0411">Iron-sulfur</keyword>
<feature type="domain" description="2Fe-2S ferredoxin-type" evidence="9">
    <location>
        <begin position="6"/>
        <end position="95"/>
    </location>
</feature>
<organism evidence="10 11">
    <name type="scientific">Pelomonas dachongensis</name>
    <dbReference type="NCBI Taxonomy" id="3299029"/>
    <lineage>
        <taxon>Bacteria</taxon>
        <taxon>Pseudomonadati</taxon>
        <taxon>Pseudomonadota</taxon>
        <taxon>Betaproteobacteria</taxon>
        <taxon>Burkholderiales</taxon>
        <taxon>Sphaerotilaceae</taxon>
        <taxon>Roseateles</taxon>
    </lineage>
</organism>
<dbReference type="InterPro" id="IPR012675">
    <property type="entry name" value="Beta-grasp_dom_sf"/>
</dbReference>
<dbReference type="Gene3D" id="3.10.20.30">
    <property type="match status" value="1"/>
</dbReference>
<dbReference type="EMBL" id="JBIGHY010000010">
    <property type="protein sequence ID" value="MFG6416674.1"/>
    <property type="molecule type" value="Genomic_DNA"/>
</dbReference>
<keyword evidence="4" id="KW-0479">Metal-binding</keyword>
<evidence type="ECO:0000256" key="7">
    <source>
        <dbReference type="ARBA" id="ARBA00023014"/>
    </source>
</evidence>
<keyword evidence="2" id="KW-0813">Transport</keyword>
<accession>A0ABW7ETM1</accession>
<dbReference type="CDD" id="cd00207">
    <property type="entry name" value="fer2"/>
    <property type="match status" value="1"/>
</dbReference>
<keyword evidence="3" id="KW-0001">2Fe-2S</keyword>
<gene>
    <name evidence="10" type="ORF">ACG02S_22515</name>
</gene>
<dbReference type="RefSeq" id="WP_394472739.1">
    <property type="nucleotide sequence ID" value="NZ_JBIGHY010000010.1"/>
</dbReference>
<dbReference type="PANTHER" id="PTHR43112">
    <property type="entry name" value="FERREDOXIN"/>
    <property type="match status" value="1"/>
</dbReference>
<evidence type="ECO:0000256" key="3">
    <source>
        <dbReference type="ARBA" id="ARBA00022714"/>
    </source>
</evidence>
<evidence type="ECO:0000313" key="11">
    <source>
        <dbReference type="Proteomes" id="UP001606300"/>
    </source>
</evidence>
<evidence type="ECO:0000256" key="4">
    <source>
        <dbReference type="ARBA" id="ARBA00022723"/>
    </source>
</evidence>
<evidence type="ECO:0000256" key="8">
    <source>
        <dbReference type="ARBA" id="ARBA00034078"/>
    </source>
</evidence>
<evidence type="ECO:0000256" key="6">
    <source>
        <dbReference type="ARBA" id="ARBA00023004"/>
    </source>
</evidence>
<comment type="caution">
    <text evidence="10">The sequence shown here is derived from an EMBL/GenBank/DDBJ whole genome shotgun (WGS) entry which is preliminary data.</text>
</comment>
<dbReference type="SUPFAM" id="SSF54292">
    <property type="entry name" value="2Fe-2S ferredoxin-like"/>
    <property type="match status" value="1"/>
</dbReference>
<evidence type="ECO:0000256" key="2">
    <source>
        <dbReference type="ARBA" id="ARBA00022448"/>
    </source>
</evidence>
<dbReference type="PANTHER" id="PTHR43112:SF3">
    <property type="entry name" value="FERREDOXIN-2, CHLOROPLASTIC"/>
    <property type="match status" value="1"/>
</dbReference>
<dbReference type="InterPro" id="IPR036010">
    <property type="entry name" value="2Fe-2S_ferredoxin-like_sf"/>
</dbReference>
<comment type="cofactor">
    <cofactor evidence="8">
        <name>[2Fe-2S] cluster</name>
        <dbReference type="ChEBI" id="CHEBI:190135"/>
    </cofactor>
</comment>
<reference evidence="10 11" key="1">
    <citation type="submission" date="2024-09" db="EMBL/GenBank/DDBJ databases">
        <title>Novel species of the genus Pelomonas and Roseateles isolated from streams.</title>
        <authorList>
            <person name="Lu H."/>
        </authorList>
    </citation>
    <scope>NUCLEOTIDE SEQUENCE [LARGE SCALE GENOMIC DNA]</scope>
    <source>
        <strain evidence="10 11">DC23W</strain>
    </source>
</reference>